<sequence length="111" mass="11746">MFTPEAPAQIASVSPIPISLSSLYALRSSRRHVPTGGTSTEVAASPSSTHSPTPHQQEALLPLCGKCTLLPTFTSSAILQESADNVDPNSTFSKDALLEEACKKYTEATQE</sequence>
<proteinExistence type="predicted"/>
<name>A0A833VTK9_9POAL</name>
<feature type="region of interest" description="Disordered" evidence="1">
    <location>
        <begin position="31"/>
        <end position="57"/>
    </location>
</feature>
<feature type="compositionally biased region" description="Low complexity" evidence="1">
    <location>
        <begin position="45"/>
        <end position="55"/>
    </location>
</feature>
<dbReference type="OrthoDB" id="548564at2759"/>
<reference evidence="2" key="1">
    <citation type="submission" date="2020-01" db="EMBL/GenBank/DDBJ databases">
        <title>Genome sequence of Kobresia littledalei, the first chromosome-level genome in the family Cyperaceae.</title>
        <authorList>
            <person name="Qu G."/>
        </authorList>
    </citation>
    <scope>NUCLEOTIDE SEQUENCE</scope>
    <source>
        <strain evidence="2">C.B.Clarke</strain>
        <tissue evidence="2">Leaf</tissue>
    </source>
</reference>
<protein>
    <submittedName>
        <fullName evidence="2">Uncharacterized protein</fullName>
    </submittedName>
</protein>
<dbReference type="EMBL" id="SWLB01000001">
    <property type="protein sequence ID" value="KAF3341805.1"/>
    <property type="molecule type" value="Genomic_DNA"/>
</dbReference>
<dbReference type="Proteomes" id="UP000623129">
    <property type="component" value="Unassembled WGS sequence"/>
</dbReference>
<comment type="caution">
    <text evidence="2">The sequence shown here is derived from an EMBL/GenBank/DDBJ whole genome shotgun (WGS) entry which is preliminary data.</text>
</comment>
<organism evidence="2 3">
    <name type="scientific">Carex littledalei</name>
    <dbReference type="NCBI Taxonomy" id="544730"/>
    <lineage>
        <taxon>Eukaryota</taxon>
        <taxon>Viridiplantae</taxon>
        <taxon>Streptophyta</taxon>
        <taxon>Embryophyta</taxon>
        <taxon>Tracheophyta</taxon>
        <taxon>Spermatophyta</taxon>
        <taxon>Magnoliopsida</taxon>
        <taxon>Liliopsida</taxon>
        <taxon>Poales</taxon>
        <taxon>Cyperaceae</taxon>
        <taxon>Cyperoideae</taxon>
        <taxon>Cariceae</taxon>
        <taxon>Carex</taxon>
        <taxon>Carex subgen. Euthyceras</taxon>
    </lineage>
</organism>
<accession>A0A833VTK9</accession>
<evidence type="ECO:0000313" key="3">
    <source>
        <dbReference type="Proteomes" id="UP000623129"/>
    </source>
</evidence>
<evidence type="ECO:0000313" key="2">
    <source>
        <dbReference type="EMBL" id="KAF3341805.1"/>
    </source>
</evidence>
<dbReference type="AlphaFoldDB" id="A0A833VTK9"/>
<gene>
    <name evidence="2" type="ORF">FCM35_KLT00443</name>
</gene>
<evidence type="ECO:0000256" key="1">
    <source>
        <dbReference type="SAM" id="MobiDB-lite"/>
    </source>
</evidence>
<keyword evidence="3" id="KW-1185">Reference proteome</keyword>